<dbReference type="GO" id="GO:0005886">
    <property type="term" value="C:plasma membrane"/>
    <property type="evidence" value="ECO:0007669"/>
    <property type="project" value="UniProtKB-SubCell"/>
</dbReference>
<keyword evidence="8 11" id="KW-0675">Receptor</keyword>
<keyword evidence="3" id="KW-0716">Sensory transduction</keyword>
<feature type="transmembrane region" description="Helical" evidence="10">
    <location>
        <begin position="41"/>
        <end position="63"/>
    </location>
</feature>
<keyword evidence="9" id="KW-0807">Transducer</keyword>
<evidence type="ECO:0000256" key="10">
    <source>
        <dbReference type="SAM" id="Phobius"/>
    </source>
</evidence>
<keyword evidence="4 10" id="KW-0812">Transmembrane</keyword>
<evidence type="ECO:0000256" key="3">
    <source>
        <dbReference type="ARBA" id="ARBA00022606"/>
    </source>
</evidence>
<dbReference type="GO" id="GO:0005549">
    <property type="term" value="F:odorant binding"/>
    <property type="evidence" value="ECO:0007669"/>
    <property type="project" value="InterPro"/>
</dbReference>
<reference evidence="11" key="1">
    <citation type="submission" date="2013-04" db="EMBL/GenBank/DDBJ databases">
        <title>Identification and expression analysis of chemosensory receptors genes within the Macrocentrus cingulum antennal cDNA library.</title>
        <authorList>
            <person name="Ahmed T."/>
            <person name="Zhang T."/>
            <person name="Wang Z."/>
            <person name="He K."/>
            <person name="Bai S."/>
        </authorList>
    </citation>
    <scope>NUCLEOTIDE SEQUENCE</scope>
</reference>
<evidence type="ECO:0000256" key="1">
    <source>
        <dbReference type="ARBA" id="ARBA00004651"/>
    </source>
</evidence>
<dbReference type="AlphaFoldDB" id="A0A0H3U899"/>
<evidence type="ECO:0000256" key="9">
    <source>
        <dbReference type="ARBA" id="ARBA00023224"/>
    </source>
</evidence>
<keyword evidence="7 10" id="KW-0472">Membrane</keyword>
<evidence type="ECO:0000313" key="11">
    <source>
        <dbReference type="EMBL" id="AID59305.1"/>
    </source>
</evidence>
<evidence type="ECO:0000256" key="8">
    <source>
        <dbReference type="ARBA" id="ARBA00023170"/>
    </source>
</evidence>
<dbReference type="Pfam" id="PF02949">
    <property type="entry name" value="7tm_6"/>
    <property type="match status" value="1"/>
</dbReference>
<feature type="transmembrane region" description="Helical" evidence="10">
    <location>
        <begin position="217"/>
        <end position="236"/>
    </location>
</feature>
<evidence type="ECO:0000256" key="5">
    <source>
        <dbReference type="ARBA" id="ARBA00022725"/>
    </source>
</evidence>
<dbReference type="PANTHER" id="PTHR21137">
    <property type="entry name" value="ODORANT RECEPTOR"/>
    <property type="match status" value="1"/>
</dbReference>
<organism evidence="11">
    <name type="scientific">Macrocentrus cingulum</name>
    <dbReference type="NCBI Taxonomy" id="535359"/>
    <lineage>
        <taxon>Eukaryota</taxon>
        <taxon>Metazoa</taxon>
        <taxon>Ecdysozoa</taxon>
        <taxon>Arthropoda</taxon>
        <taxon>Hexapoda</taxon>
        <taxon>Insecta</taxon>
        <taxon>Pterygota</taxon>
        <taxon>Neoptera</taxon>
        <taxon>Endopterygota</taxon>
        <taxon>Hymenoptera</taxon>
        <taxon>Apocrita</taxon>
        <taxon>Ichneumonoidea</taxon>
        <taxon>Braconidae</taxon>
        <taxon>Macrocentrinae</taxon>
        <taxon>Macrocentrus</taxon>
    </lineage>
</organism>
<accession>A0A0H3U899</accession>
<proteinExistence type="evidence at transcript level"/>
<evidence type="ECO:0000256" key="4">
    <source>
        <dbReference type="ARBA" id="ARBA00022692"/>
    </source>
</evidence>
<protein>
    <submittedName>
        <fullName evidence="11">Odorant receptor 7</fullName>
    </submittedName>
</protein>
<evidence type="ECO:0000256" key="2">
    <source>
        <dbReference type="ARBA" id="ARBA00022475"/>
    </source>
</evidence>
<evidence type="ECO:0000256" key="7">
    <source>
        <dbReference type="ARBA" id="ARBA00023136"/>
    </source>
</evidence>
<dbReference type="GO" id="GO:0004984">
    <property type="term" value="F:olfactory receptor activity"/>
    <property type="evidence" value="ECO:0007669"/>
    <property type="project" value="InterPro"/>
</dbReference>
<dbReference type="PANTHER" id="PTHR21137:SF35">
    <property type="entry name" value="ODORANT RECEPTOR 19A-RELATED"/>
    <property type="match status" value="1"/>
</dbReference>
<sequence>MKIVLPIIYQESMYFIVHSAVNDWASVGHGKHREIMIRYAYIGRIVFMVQMIGAYMTIIPLIFGNLPSINPVLNGANDNTTIVYRNIPIGPNCWVSAHLSTNVYLAYYFLITLHLIILCTAYIGGDVYIFGIAMHVCGQFQLLYDNMEKLNANDIYFVQRINLSRLCQRHNHLVKLTNEFERTFNFVLLIQLLRVPSLLAFQVFFFYWASKMENNDIGIPSLISIYLLYFHLFFIII</sequence>
<dbReference type="InterPro" id="IPR004117">
    <property type="entry name" value="7tm6_olfct_rcpt"/>
</dbReference>
<keyword evidence="6 10" id="KW-1133">Transmembrane helix</keyword>
<feature type="transmembrane region" description="Helical" evidence="10">
    <location>
        <begin position="184"/>
        <end position="205"/>
    </location>
</feature>
<evidence type="ECO:0000256" key="6">
    <source>
        <dbReference type="ARBA" id="ARBA00022989"/>
    </source>
</evidence>
<dbReference type="EMBL" id="KC887069">
    <property type="protein sequence ID" value="AID59305.1"/>
    <property type="molecule type" value="mRNA"/>
</dbReference>
<dbReference type="GO" id="GO:0007165">
    <property type="term" value="P:signal transduction"/>
    <property type="evidence" value="ECO:0007669"/>
    <property type="project" value="UniProtKB-KW"/>
</dbReference>
<name>A0A0H3U899_9HYME</name>
<keyword evidence="2" id="KW-1003">Cell membrane</keyword>
<keyword evidence="5" id="KW-0552">Olfaction</keyword>
<comment type="subcellular location">
    <subcellularLocation>
        <location evidence="1">Cell membrane</location>
        <topology evidence="1">Multi-pass membrane protein</topology>
    </subcellularLocation>
</comment>
<feature type="transmembrane region" description="Helical" evidence="10">
    <location>
        <begin position="104"/>
        <end position="124"/>
    </location>
</feature>